<organism evidence="4 5">
    <name type="scientific">Actinomycetospora atypica</name>
    <dbReference type="NCBI Taxonomy" id="1290095"/>
    <lineage>
        <taxon>Bacteria</taxon>
        <taxon>Bacillati</taxon>
        <taxon>Actinomycetota</taxon>
        <taxon>Actinomycetes</taxon>
        <taxon>Pseudonocardiales</taxon>
        <taxon>Pseudonocardiaceae</taxon>
        <taxon>Actinomycetospora</taxon>
    </lineage>
</organism>
<dbReference type="SMART" id="SM00894">
    <property type="entry name" value="Excalibur"/>
    <property type="match status" value="1"/>
</dbReference>
<dbReference type="Gene3D" id="2.40.50.90">
    <property type="match status" value="1"/>
</dbReference>
<feature type="region of interest" description="Disordered" evidence="1">
    <location>
        <begin position="179"/>
        <end position="217"/>
    </location>
</feature>
<reference evidence="5" key="1">
    <citation type="journal article" date="2019" name="Int. J. Syst. Evol. Microbiol.">
        <title>The Global Catalogue of Microorganisms (GCM) 10K type strain sequencing project: providing services to taxonomists for standard genome sequencing and annotation.</title>
        <authorList>
            <consortium name="The Broad Institute Genomics Platform"/>
            <consortium name="The Broad Institute Genome Sequencing Center for Infectious Disease"/>
            <person name="Wu L."/>
            <person name="Ma J."/>
        </authorList>
    </citation>
    <scope>NUCLEOTIDE SEQUENCE [LARGE SCALE GENOMIC DNA]</scope>
    <source>
        <strain evidence="5">CGMCC 4.7093</strain>
    </source>
</reference>
<evidence type="ECO:0000313" key="5">
    <source>
        <dbReference type="Proteomes" id="UP001595947"/>
    </source>
</evidence>
<keyword evidence="2" id="KW-0732">Signal</keyword>
<accession>A0ABV9YRB7</accession>
<evidence type="ECO:0000259" key="3">
    <source>
        <dbReference type="SMART" id="SM00894"/>
    </source>
</evidence>
<dbReference type="InterPro" id="IPR008613">
    <property type="entry name" value="Excalibur_Ca-bd_domain"/>
</dbReference>
<dbReference type="Pfam" id="PF05901">
    <property type="entry name" value="Excalibur"/>
    <property type="match status" value="1"/>
</dbReference>
<evidence type="ECO:0000256" key="1">
    <source>
        <dbReference type="SAM" id="MobiDB-lite"/>
    </source>
</evidence>
<dbReference type="InterPro" id="IPR016071">
    <property type="entry name" value="Staphylococal_nuclease_OB-fold"/>
</dbReference>
<feature type="signal peptide" evidence="2">
    <location>
        <begin position="1"/>
        <end position="23"/>
    </location>
</feature>
<dbReference type="SUPFAM" id="SSF50199">
    <property type="entry name" value="Staphylococcal nuclease"/>
    <property type="match status" value="1"/>
</dbReference>
<sequence>MAHKVWSGIAAGVFCLVAGVDLATPATTVPTAPAASSYASTSPYAPAAGVGVGGADTTSTQQVSVLEVIDGDSFRTADGLEVRVLGIDACEAATAGGRRATDAARSMLVGATVVLEREPGVEDDRYGRALRYVTADGRDFGEAAVVADHTAIYTDGRNDASPTRQATLRALDTNGRTCAALPTSRRPVPVPDPDPDVDRPATRLPAVPDPAPAPSSAYYKNCAAAKAAGAAPLHTGDPGYSSKLDRDGDGVACVR</sequence>
<feature type="region of interest" description="Disordered" evidence="1">
    <location>
        <begin position="229"/>
        <end position="255"/>
    </location>
</feature>
<dbReference type="RefSeq" id="WP_378037785.1">
    <property type="nucleotide sequence ID" value="NZ_JBHSIV010000023.1"/>
</dbReference>
<dbReference type="InterPro" id="IPR035437">
    <property type="entry name" value="SNase_OB-fold_sf"/>
</dbReference>
<evidence type="ECO:0000256" key="2">
    <source>
        <dbReference type="SAM" id="SignalP"/>
    </source>
</evidence>
<feature type="chain" id="PRO_5047382114" evidence="2">
    <location>
        <begin position="24"/>
        <end position="255"/>
    </location>
</feature>
<protein>
    <submittedName>
        <fullName evidence="4">Excalibur calcium-binding domain-containing protein</fullName>
    </submittedName>
</protein>
<keyword evidence="5" id="KW-1185">Reference proteome</keyword>
<name>A0ABV9YRB7_9PSEU</name>
<evidence type="ECO:0000313" key="4">
    <source>
        <dbReference type="EMBL" id="MFC5064442.1"/>
    </source>
</evidence>
<dbReference type="Proteomes" id="UP001595947">
    <property type="component" value="Unassembled WGS sequence"/>
</dbReference>
<gene>
    <name evidence="4" type="ORF">ACFPBZ_19620</name>
</gene>
<comment type="caution">
    <text evidence="4">The sequence shown here is derived from an EMBL/GenBank/DDBJ whole genome shotgun (WGS) entry which is preliminary data.</text>
</comment>
<feature type="domain" description="Excalibur calcium-binding" evidence="3">
    <location>
        <begin position="218"/>
        <end position="254"/>
    </location>
</feature>
<dbReference type="EMBL" id="JBHSIV010000023">
    <property type="protein sequence ID" value="MFC5064442.1"/>
    <property type="molecule type" value="Genomic_DNA"/>
</dbReference>
<dbReference type="Pfam" id="PF00565">
    <property type="entry name" value="SNase"/>
    <property type="match status" value="1"/>
</dbReference>
<proteinExistence type="predicted"/>